<evidence type="ECO:0000313" key="3">
    <source>
        <dbReference type="EMBL" id="KRX89937.1"/>
    </source>
</evidence>
<dbReference type="Gene3D" id="2.130.10.10">
    <property type="entry name" value="YVTN repeat-like/Quinoprotein amine dehydrogenase"/>
    <property type="match status" value="2"/>
</dbReference>
<dbReference type="SUPFAM" id="SSF50978">
    <property type="entry name" value="WD40 repeat-like"/>
    <property type="match status" value="1"/>
</dbReference>
<evidence type="ECO:0000256" key="2">
    <source>
        <dbReference type="ARBA" id="ARBA00022737"/>
    </source>
</evidence>
<dbReference type="InterPro" id="IPR015943">
    <property type="entry name" value="WD40/YVTN_repeat-like_dom_sf"/>
</dbReference>
<evidence type="ECO:0000256" key="1">
    <source>
        <dbReference type="ARBA" id="ARBA00022574"/>
    </source>
</evidence>
<dbReference type="InterPro" id="IPR050459">
    <property type="entry name" value="WD_repeat_RBAP46/RBAP48/MSI1"/>
</dbReference>
<comment type="caution">
    <text evidence="3">The sequence shown here is derived from an EMBL/GenBank/DDBJ whole genome shotgun (WGS) entry which is preliminary data.</text>
</comment>
<accession>A0A0V0XPM2</accession>
<dbReference type="Proteomes" id="UP000054815">
    <property type="component" value="Unassembled WGS sequence"/>
</dbReference>
<name>A0A0V0XPM2_TRIPS</name>
<gene>
    <name evidence="3" type="primary">rbbD</name>
    <name evidence="3" type="ORF">T4E_11495</name>
</gene>
<dbReference type="AlphaFoldDB" id="A0A0V0XPM2"/>
<dbReference type="PANTHER" id="PTHR22850">
    <property type="entry name" value="WD40 REPEAT FAMILY"/>
    <property type="match status" value="1"/>
</dbReference>
<keyword evidence="2" id="KW-0677">Repeat</keyword>
<feature type="non-terminal residue" evidence="3">
    <location>
        <position position="1"/>
    </location>
</feature>
<protein>
    <submittedName>
        <fullName evidence="3">Putative histone-binding protein rbbD</fullName>
    </submittedName>
</protein>
<keyword evidence="1" id="KW-0853">WD repeat</keyword>
<evidence type="ECO:0000313" key="4">
    <source>
        <dbReference type="Proteomes" id="UP000054815"/>
    </source>
</evidence>
<reference evidence="3 4" key="1">
    <citation type="submission" date="2015-01" db="EMBL/GenBank/DDBJ databases">
        <title>Evolution of Trichinella species and genotypes.</title>
        <authorList>
            <person name="Korhonen P.K."/>
            <person name="Edoardo P."/>
            <person name="Giuseppe L.R."/>
            <person name="Gasser R.B."/>
        </authorList>
    </citation>
    <scope>NUCLEOTIDE SEQUENCE [LARGE SCALE GENOMIC DNA]</scope>
    <source>
        <strain evidence="3">ISS141</strain>
    </source>
</reference>
<proteinExistence type="predicted"/>
<sequence>LFNRYFFNLEMAHVMNTEREERGPVSFYEAKARIWRFYASHLYDMCYVSQSSQPKISIEALVKRCEKKTVNCESEFYVTAKNSNGGSQLMLWKMTVPSMKMLQWDSLKSCNHSAEPRYKPKMNSAFCLERATTLVGMKVLPQNRDIVALQSTQKKIELFNCSKMRENNADLSCRRLPDCGLIGLPSAGKGLMSFNRLRPCQLLASDVGGNICIWTIRNQEEARSVVTAETTILASQTMGVRDLSWHPLHISLFATVGDSRKLCLWDMRSLGDHKPALVEEVHDAAATCIAFNRFNEVLINTASEDKFVHGGHMGKVTDFSWLFCDRHYPLSMCSISEDGPIQMWQLNSYAFLPARKVDRVDGLQQFKPLKEVQSSNAAAAAAVKRSKATKLQRNAAASK</sequence>
<organism evidence="3 4">
    <name type="scientific">Trichinella pseudospiralis</name>
    <name type="common">Parasitic roundworm</name>
    <dbReference type="NCBI Taxonomy" id="6337"/>
    <lineage>
        <taxon>Eukaryota</taxon>
        <taxon>Metazoa</taxon>
        <taxon>Ecdysozoa</taxon>
        <taxon>Nematoda</taxon>
        <taxon>Enoplea</taxon>
        <taxon>Dorylaimia</taxon>
        <taxon>Trichinellida</taxon>
        <taxon>Trichinellidae</taxon>
        <taxon>Trichinella</taxon>
    </lineage>
</organism>
<dbReference type="EMBL" id="JYDU01000181">
    <property type="protein sequence ID" value="KRX89937.1"/>
    <property type="molecule type" value="Genomic_DNA"/>
</dbReference>
<dbReference type="InterPro" id="IPR036322">
    <property type="entry name" value="WD40_repeat_dom_sf"/>
</dbReference>